<evidence type="ECO:0000256" key="1">
    <source>
        <dbReference type="SAM" id="SignalP"/>
    </source>
</evidence>
<gene>
    <name evidence="2" type="ORF">CVT26_003334</name>
</gene>
<keyword evidence="3" id="KW-1185">Reference proteome</keyword>
<comment type="caution">
    <text evidence="2">The sequence shown here is derived from an EMBL/GenBank/DDBJ whole genome shotgun (WGS) entry which is preliminary data.</text>
</comment>
<reference evidence="2 3" key="1">
    <citation type="journal article" date="2018" name="Evol. Lett.">
        <title>Horizontal gene cluster transfer increased hallucinogenic mushroom diversity.</title>
        <authorList>
            <person name="Reynolds H.T."/>
            <person name="Vijayakumar V."/>
            <person name="Gluck-Thaler E."/>
            <person name="Korotkin H.B."/>
            <person name="Matheny P.B."/>
            <person name="Slot J.C."/>
        </authorList>
    </citation>
    <scope>NUCLEOTIDE SEQUENCE [LARGE SCALE GENOMIC DNA]</scope>
    <source>
        <strain evidence="2 3">SRW20</strain>
    </source>
</reference>
<dbReference type="AlphaFoldDB" id="A0A409W2W8"/>
<sequence>MSFRTLLVTTLFCTLVSLCPAATITLYNPEIVEPSGGPQVDSSAFGTNGIMTASAIDVLPGNITEYAVVEPFTVFTEVGSGTATSLSASVTTVTGTIQQGASFIGNVVGGIEFYVSGSNSQTISTPITGTAGCTVTAPPSASETLYHCAEVQIFNGTSTTTFFYNATASPIYTLTESTPPPTASATTGVLFPSGVPTGTNAAEKPISFSWFSMMVVLGLYLLNL</sequence>
<proteinExistence type="predicted"/>
<evidence type="ECO:0000313" key="2">
    <source>
        <dbReference type="EMBL" id="PPQ72825.1"/>
    </source>
</evidence>
<evidence type="ECO:0000313" key="3">
    <source>
        <dbReference type="Proteomes" id="UP000284706"/>
    </source>
</evidence>
<dbReference type="OrthoDB" id="3098145at2759"/>
<feature type="chain" id="PRO_5019212657" evidence="1">
    <location>
        <begin position="22"/>
        <end position="224"/>
    </location>
</feature>
<feature type="signal peptide" evidence="1">
    <location>
        <begin position="1"/>
        <end position="21"/>
    </location>
</feature>
<organism evidence="2 3">
    <name type="scientific">Gymnopilus dilepis</name>
    <dbReference type="NCBI Taxonomy" id="231916"/>
    <lineage>
        <taxon>Eukaryota</taxon>
        <taxon>Fungi</taxon>
        <taxon>Dikarya</taxon>
        <taxon>Basidiomycota</taxon>
        <taxon>Agaricomycotina</taxon>
        <taxon>Agaricomycetes</taxon>
        <taxon>Agaricomycetidae</taxon>
        <taxon>Agaricales</taxon>
        <taxon>Agaricineae</taxon>
        <taxon>Hymenogastraceae</taxon>
        <taxon>Gymnopilus</taxon>
    </lineage>
</organism>
<dbReference type="InParanoid" id="A0A409W2W8"/>
<dbReference type="EMBL" id="NHYE01005437">
    <property type="protein sequence ID" value="PPQ72825.1"/>
    <property type="molecule type" value="Genomic_DNA"/>
</dbReference>
<dbReference type="Proteomes" id="UP000284706">
    <property type="component" value="Unassembled WGS sequence"/>
</dbReference>
<name>A0A409W2W8_9AGAR</name>
<accession>A0A409W2W8</accession>
<protein>
    <submittedName>
        <fullName evidence="2">Uncharacterized protein</fullName>
    </submittedName>
</protein>
<keyword evidence="1" id="KW-0732">Signal</keyword>